<feature type="domain" description="Resolvase/invertase-type recombinase catalytic" evidence="6">
    <location>
        <begin position="3"/>
        <end position="121"/>
    </location>
</feature>
<name>A0A2A2HYQ5_9GAMM</name>
<gene>
    <name evidence="7" type="ORF">CF392_15875</name>
</gene>
<keyword evidence="1" id="KW-0229">DNA integration</keyword>
<dbReference type="PANTHER" id="PTHR30461">
    <property type="entry name" value="DNA-INVERTASE FROM LAMBDOID PROPHAGE"/>
    <property type="match status" value="1"/>
</dbReference>
<dbReference type="PROSITE" id="PS51736">
    <property type="entry name" value="RECOMBINASES_3"/>
    <property type="match status" value="1"/>
</dbReference>
<proteinExistence type="predicted"/>
<dbReference type="SUPFAM" id="SSF53041">
    <property type="entry name" value="Resolvase-like"/>
    <property type="match status" value="1"/>
</dbReference>
<keyword evidence="2" id="KW-0238">DNA-binding</keyword>
<comment type="caution">
    <text evidence="7">The sequence shown here is derived from an EMBL/GenBank/DDBJ whole genome shotgun (WGS) entry which is preliminary data.</text>
</comment>
<dbReference type="Pfam" id="PF00239">
    <property type="entry name" value="Resolvase"/>
    <property type="match status" value="1"/>
</dbReference>
<evidence type="ECO:0000256" key="4">
    <source>
        <dbReference type="PIRSR" id="PIRSR606118-50"/>
    </source>
</evidence>
<dbReference type="RefSeq" id="WP_158222412.1">
    <property type="nucleotide sequence ID" value="NZ_NMPM01000149.1"/>
</dbReference>
<dbReference type="InterPro" id="IPR050639">
    <property type="entry name" value="SSR_resolvase"/>
</dbReference>
<evidence type="ECO:0000256" key="5">
    <source>
        <dbReference type="PROSITE-ProRule" id="PRU10137"/>
    </source>
</evidence>
<evidence type="ECO:0000256" key="1">
    <source>
        <dbReference type="ARBA" id="ARBA00022908"/>
    </source>
</evidence>
<dbReference type="InterPro" id="IPR036162">
    <property type="entry name" value="Resolvase-like_N_sf"/>
</dbReference>
<dbReference type="PROSITE" id="PS00398">
    <property type="entry name" value="RECOMBINASES_2"/>
    <property type="match status" value="1"/>
</dbReference>
<dbReference type="GO" id="GO:0015074">
    <property type="term" value="P:DNA integration"/>
    <property type="evidence" value="ECO:0007669"/>
    <property type="project" value="UniProtKB-KW"/>
</dbReference>
<evidence type="ECO:0000259" key="6">
    <source>
        <dbReference type="PROSITE" id="PS51736"/>
    </source>
</evidence>
<accession>A0A2A2HYQ5</accession>
<evidence type="ECO:0000256" key="2">
    <source>
        <dbReference type="ARBA" id="ARBA00023125"/>
    </source>
</evidence>
<sequence length="121" mass="13925">MTFVRAYLRASTEDQNASRAKEDLKQFAEERGQQIAAYYVENKSGASLERPELFRLLNDCGQGDILLVEQVDRLSRLNGEDWERLKSEIQSRGIRVVALDLPTSWQMADTSKDELTDRMLK</sequence>
<evidence type="ECO:0000313" key="8">
    <source>
        <dbReference type="Proteomes" id="UP000218332"/>
    </source>
</evidence>
<evidence type="ECO:0000256" key="3">
    <source>
        <dbReference type="ARBA" id="ARBA00023172"/>
    </source>
</evidence>
<dbReference type="GO" id="GO:0000150">
    <property type="term" value="F:DNA strand exchange activity"/>
    <property type="evidence" value="ECO:0007669"/>
    <property type="project" value="InterPro"/>
</dbReference>
<dbReference type="PROSITE" id="PS00397">
    <property type="entry name" value="RECOMBINASES_1"/>
    <property type="match status" value="1"/>
</dbReference>
<dbReference type="Proteomes" id="UP000218332">
    <property type="component" value="Unassembled WGS sequence"/>
</dbReference>
<feature type="active site" description="O-(5'-phospho-DNA)-serine intermediate" evidence="4 5">
    <location>
        <position position="11"/>
    </location>
</feature>
<dbReference type="InterPro" id="IPR006119">
    <property type="entry name" value="Resolv_N"/>
</dbReference>
<protein>
    <submittedName>
        <fullName evidence="7">Resolvase</fullName>
    </submittedName>
</protein>
<dbReference type="Gene3D" id="3.40.50.1390">
    <property type="entry name" value="Resolvase, N-terminal catalytic domain"/>
    <property type="match status" value="1"/>
</dbReference>
<dbReference type="SMART" id="SM00857">
    <property type="entry name" value="Resolvase"/>
    <property type="match status" value="1"/>
</dbReference>
<dbReference type="GO" id="GO:0003677">
    <property type="term" value="F:DNA binding"/>
    <property type="evidence" value="ECO:0007669"/>
    <property type="project" value="UniProtKB-KW"/>
</dbReference>
<dbReference type="AlphaFoldDB" id="A0A2A2HYQ5"/>
<dbReference type="EMBL" id="NMPM01000149">
    <property type="protein sequence ID" value="PAV24511.1"/>
    <property type="molecule type" value="Genomic_DNA"/>
</dbReference>
<dbReference type="PANTHER" id="PTHR30461:SF25">
    <property type="entry name" value="RESOLVASE-RELATED"/>
    <property type="match status" value="1"/>
</dbReference>
<evidence type="ECO:0000313" key="7">
    <source>
        <dbReference type="EMBL" id="PAV24511.1"/>
    </source>
</evidence>
<reference evidence="7 8" key="1">
    <citation type="submission" date="2017-07" db="EMBL/GenBank/DDBJ databases">
        <title>Tamlnaduibacter salinus (Mi-7) genome sequencing.</title>
        <authorList>
            <person name="Verma A."/>
            <person name="Krishnamurthi S."/>
        </authorList>
    </citation>
    <scope>NUCLEOTIDE SEQUENCE [LARGE SCALE GENOMIC DNA]</scope>
    <source>
        <strain evidence="7 8">Mi-7</strain>
    </source>
</reference>
<keyword evidence="3" id="KW-0233">DNA recombination</keyword>
<feature type="non-terminal residue" evidence="7">
    <location>
        <position position="121"/>
    </location>
</feature>
<dbReference type="InterPro" id="IPR006118">
    <property type="entry name" value="Recombinase_CS"/>
</dbReference>
<organism evidence="7 8">
    <name type="scientific">Tamilnaduibacter salinus</name>
    <dbReference type="NCBI Taxonomy" id="1484056"/>
    <lineage>
        <taxon>Bacteria</taxon>
        <taxon>Pseudomonadati</taxon>
        <taxon>Pseudomonadota</taxon>
        <taxon>Gammaproteobacteria</taxon>
        <taxon>Pseudomonadales</taxon>
        <taxon>Marinobacteraceae</taxon>
        <taxon>Tamilnaduibacter</taxon>
    </lineage>
</organism>
<keyword evidence="8" id="KW-1185">Reference proteome</keyword>